<dbReference type="PROSITE" id="PS00409">
    <property type="entry name" value="PROKAR_NTER_METHYL"/>
    <property type="match status" value="1"/>
</dbReference>
<feature type="transmembrane region" description="Helical" evidence="1">
    <location>
        <begin position="12"/>
        <end position="36"/>
    </location>
</feature>
<evidence type="ECO:0000313" key="2">
    <source>
        <dbReference type="EMBL" id="SDM07347.1"/>
    </source>
</evidence>
<proteinExistence type="predicted"/>
<keyword evidence="3" id="KW-1185">Reference proteome</keyword>
<dbReference type="NCBIfam" id="TIGR02532">
    <property type="entry name" value="IV_pilin_GFxxxE"/>
    <property type="match status" value="1"/>
</dbReference>
<dbReference type="Pfam" id="PF07963">
    <property type="entry name" value="N_methyl"/>
    <property type="match status" value="1"/>
</dbReference>
<dbReference type="GO" id="GO:0043683">
    <property type="term" value="P:type IV pilus assembly"/>
    <property type="evidence" value="ECO:0007669"/>
    <property type="project" value="InterPro"/>
</dbReference>
<dbReference type="AlphaFoldDB" id="A0A1G9QA38"/>
<evidence type="ECO:0000313" key="3">
    <source>
        <dbReference type="Proteomes" id="UP000198706"/>
    </source>
</evidence>
<dbReference type="Pfam" id="PF16074">
    <property type="entry name" value="PilW"/>
    <property type="match status" value="1"/>
</dbReference>
<dbReference type="STRING" id="137658.SAMN05216186_14710"/>
<dbReference type="RefSeq" id="WP_084339783.1">
    <property type="nucleotide sequence ID" value="NZ_FNFD01000047.1"/>
</dbReference>
<name>A0A1G9QA38_9PSED</name>
<accession>A0A1G9QA38</accession>
<reference evidence="2 3" key="1">
    <citation type="submission" date="2016-10" db="EMBL/GenBank/DDBJ databases">
        <authorList>
            <person name="de Groot N.N."/>
        </authorList>
    </citation>
    <scope>NUCLEOTIDE SEQUENCE [LARGE SCALE GENOMIC DNA]</scope>
    <source>
        <strain evidence="2 3">JCM 21544</strain>
    </source>
</reference>
<dbReference type="InterPro" id="IPR012902">
    <property type="entry name" value="N_methyl_site"/>
</dbReference>
<organism evidence="2 3">
    <name type="scientific">Pseudomonas indica</name>
    <dbReference type="NCBI Taxonomy" id="137658"/>
    <lineage>
        <taxon>Bacteria</taxon>
        <taxon>Pseudomonadati</taxon>
        <taxon>Pseudomonadota</taxon>
        <taxon>Gammaproteobacteria</taxon>
        <taxon>Pseudomonadales</taxon>
        <taxon>Pseudomonadaceae</taxon>
        <taxon>Pseudomonas</taxon>
    </lineage>
</organism>
<keyword evidence="1" id="KW-0472">Membrane</keyword>
<gene>
    <name evidence="2" type="ORF">SAMN05216186_14710</name>
</gene>
<dbReference type="EMBL" id="FNFD01000047">
    <property type="protein sequence ID" value="SDM07347.1"/>
    <property type="molecule type" value="Genomic_DNA"/>
</dbReference>
<protein>
    <submittedName>
        <fullName evidence="2">Type IV pilus assembly protein PilW</fullName>
    </submittedName>
</protein>
<evidence type="ECO:0000256" key="1">
    <source>
        <dbReference type="SAM" id="Phobius"/>
    </source>
</evidence>
<keyword evidence="1" id="KW-0812">Transmembrane</keyword>
<sequence length="359" mass="39146">MSTLFSHNQKGLSLIELMVAMLISLILLGGVLQVFLSSKNLYNTNTAVSRVQENGRFATEFLSFDIRQAGYKGECLTTPMQQLDLSRSSQDVQNSYSTTPAIQGWDGVKPSIFLSSESIRANTDSLIVKYAGDGSEFNGGGTNNPQTPSITVGDGASTDVYAGQIVILANSTGCDVFQNTNNRNASSFQKAGSNESPGNINNKDWSQSYSGRFSSYILRSNTYYIRDNAGRLPSLVRKVLSPTRQDEELIEGVIDMQVTYGIDRNGDRIADEYVKAGTNNLTTTGAGDWDKVVSARVSLLVISPETNVVDELQQFVYPAAKGITKEDTFAKYVDGTVTIKSKRLAQVFTTTVAIRNRLP</sequence>
<dbReference type="Proteomes" id="UP000198706">
    <property type="component" value="Unassembled WGS sequence"/>
</dbReference>
<keyword evidence="1" id="KW-1133">Transmembrane helix</keyword>
<dbReference type="InterPro" id="IPR032092">
    <property type="entry name" value="PilW"/>
</dbReference>